<comment type="caution">
    <text evidence="1">The sequence shown here is derived from an EMBL/GenBank/DDBJ whole genome shotgun (WGS) entry which is preliminary data.</text>
</comment>
<evidence type="ECO:0000313" key="1">
    <source>
        <dbReference type="EMBL" id="KFL29478.1"/>
    </source>
</evidence>
<keyword evidence="2" id="KW-1185">Reference proteome</keyword>
<reference evidence="1 2" key="1">
    <citation type="submission" date="2014-08" db="EMBL/GenBank/DDBJ databases">
        <authorList>
            <person name="Hassan Y.I."/>
            <person name="Lepp D."/>
            <person name="Zhou T."/>
        </authorList>
    </citation>
    <scope>NUCLEOTIDE SEQUENCE [LARGE SCALE GENOMIC DNA]</scope>
    <source>
        <strain evidence="1 2">IFO13584</strain>
    </source>
</reference>
<proteinExistence type="predicted"/>
<name>A0A087LXX5_9HYPH</name>
<organism evidence="1 2">
    <name type="scientific">Devosia riboflavina</name>
    <dbReference type="NCBI Taxonomy" id="46914"/>
    <lineage>
        <taxon>Bacteria</taxon>
        <taxon>Pseudomonadati</taxon>
        <taxon>Pseudomonadota</taxon>
        <taxon>Alphaproteobacteria</taxon>
        <taxon>Hyphomicrobiales</taxon>
        <taxon>Devosiaceae</taxon>
        <taxon>Devosia</taxon>
    </lineage>
</organism>
<sequence length="77" mass="8786">MEQHSQVLTTEVEFDGNSYTATYFVEHGIIHANIDGRLVHAPLTQEEAQRTVQAMLTGHLLQTHRKSAQRDSWMDHA</sequence>
<evidence type="ECO:0000313" key="2">
    <source>
        <dbReference type="Proteomes" id="UP000028981"/>
    </source>
</evidence>
<dbReference type="OrthoDB" id="7951245at2"/>
<dbReference type="EMBL" id="JQGC01000025">
    <property type="protein sequence ID" value="KFL29478.1"/>
    <property type="molecule type" value="Genomic_DNA"/>
</dbReference>
<accession>A0A087LXX5</accession>
<dbReference type="Proteomes" id="UP000028981">
    <property type="component" value="Unassembled WGS sequence"/>
</dbReference>
<gene>
    <name evidence="1" type="ORF">JP75_20600</name>
</gene>
<dbReference type="RefSeq" id="WP_035086319.1">
    <property type="nucleotide sequence ID" value="NZ_JQGC01000025.1"/>
</dbReference>
<protein>
    <submittedName>
        <fullName evidence="1">Uncharacterized protein</fullName>
    </submittedName>
</protein>
<dbReference type="AlphaFoldDB" id="A0A087LXX5"/>